<accession>A0A6J4V5H6</accession>
<name>A0A6J4V5H6_9BACT</name>
<organism evidence="1">
    <name type="scientific">uncultured Thermomicrobiales bacterium</name>
    <dbReference type="NCBI Taxonomy" id="1645740"/>
    <lineage>
        <taxon>Bacteria</taxon>
        <taxon>Pseudomonadati</taxon>
        <taxon>Thermomicrobiota</taxon>
        <taxon>Thermomicrobia</taxon>
        <taxon>Thermomicrobiales</taxon>
        <taxon>environmental samples</taxon>
    </lineage>
</organism>
<gene>
    <name evidence="1" type="ORF">AVDCRST_MAG88-1833</name>
</gene>
<reference evidence="1" key="1">
    <citation type="submission" date="2020-02" db="EMBL/GenBank/DDBJ databases">
        <authorList>
            <person name="Meier V. D."/>
        </authorList>
    </citation>
    <scope>NUCLEOTIDE SEQUENCE</scope>
    <source>
        <strain evidence="1">AVDCRST_MAG88</strain>
    </source>
</reference>
<dbReference type="Gene3D" id="3.30.200.20">
    <property type="entry name" value="Phosphorylase Kinase, domain 1"/>
    <property type="match status" value="1"/>
</dbReference>
<sequence>MKVDTSGIDTTRLVRQVNNEYGLDLEVASFVPKGEEAYGYAATGRDGGVRHFIRAQ</sequence>
<dbReference type="AlphaFoldDB" id="A0A6J4V5H6"/>
<proteinExistence type="predicted"/>
<protein>
    <submittedName>
        <fullName evidence="1">Uncharacterized protein</fullName>
    </submittedName>
</protein>
<evidence type="ECO:0000313" key="1">
    <source>
        <dbReference type="EMBL" id="CAA9565268.1"/>
    </source>
</evidence>
<dbReference type="EMBL" id="CADCWM010000510">
    <property type="protein sequence ID" value="CAA9565268.1"/>
    <property type="molecule type" value="Genomic_DNA"/>
</dbReference>